<organism evidence="5 6">
    <name type="scientific">Physocladia obscura</name>
    <dbReference type="NCBI Taxonomy" id="109957"/>
    <lineage>
        <taxon>Eukaryota</taxon>
        <taxon>Fungi</taxon>
        <taxon>Fungi incertae sedis</taxon>
        <taxon>Chytridiomycota</taxon>
        <taxon>Chytridiomycota incertae sedis</taxon>
        <taxon>Chytridiomycetes</taxon>
        <taxon>Chytridiales</taxon>
        <taxon>Chytriomycetaceae</taxon>
        <taxon>Physocladia</taxon>
    </lineage>
</organism>
<sequence>MAEMESEIFSQLRRGINGLVGNDLSSSASVSAHGNASARNEVDIVSTASAIVNTVSGNGAIDFDSPDLFPALPTPAVVAPKLSQTWRPAVAKASTIAPGTVKKLGSGKRVAESLEIPINMQQKLPVTGKNSIADHAKAIGLRNSCTIELLPNRTTFVLSGKPENIKTARREFVTAVGVYLTETINVPSSVRPHILGAGGKNLKDLIARTGTQINVPKAAKPNDDSEPVVDLDDEQPITIKGNFEGVVEAKKEIEDIVKKRAQNLSARLTIERSYHPFIAGSNNSTVESIEEKTGTRIHIPPLVPSTEKKEGVPEKNVNEIVIVGSREGVKAAEEEIRALYETLRRQTRTLSFPVKKRQHRFIIGTKGKNLQEILEQTGCSVELPAASDPSDMVTVRGPDNMLSVALQSVLQKSNQVSIEEIFVVSVLPTSVNPIFFLKYFFTKEQVLIKKIESAHNVSIHRLQEAPASNPVIEIQGKTKSEAEAASIELTQLIREIGSALFFGDVEIPHGLHKYVVGKGGQNIVKMKAQAAWEGRLVDVVVPNEAEKSDEVLIVVLRLPGGLGSVPGVKTAVKKPASAEVADDIEALAFVEKVRAEILSVSLANEDLTTEIVKVDGKFHGRIIGSRGKDLKELLATFGDEVSIRFPPAVTDKKKDDDTTVEKKNVIDPNTIVIRGPKKLVAEAKGKIVKIVAELKRIETLSSFSDTLKVKKGAGRKLVQGAGAPVSTGSNIVNEVGFSSDRIGWLIGLVKEALIANPSKSIEEGATHEDNHMLSLLKIDVAESTKEIGDDVMTFTGPKNVVAIAKKIISERAVRLANQVTVEFKIFQTCSNVSKDVLNENAIPDLKTRVIRRLIGKGGKNVNTLMEKFNVAIQFPEGGKKRRGKGEAENEIEDTADVEDASGEILDGTVVLKGNPKDVESAKHEIMSIVENEIVKSFIMSFEIPRSVLPRVLGPSGSKIRDLRDTHDVRIDLRDLEGDDGEISVMITLEGSKSNCLLVEKKIRNVADEVVNVEVRTIQIPSYLHKDVIGTGGSRIKAVIDSFGGQDKVKIQFPNRGDSVVGSAESNTISIKAHATQIDALAAAVINIANDVIAGTDGYDARLIDESFEDVVSESVSVPKSDVSRILGKGGDSIKDAIRRFNVNYWFIENTDDEIDMKVVGLAENSDNVHQAVEEIKGKLRVSKKIPLPVKVNENLVNDATRSTEVASVEDIVKRVRNDSYGTATAEISAASLSGTTEGFITIRGESKAVNNSAKAVEKALSELTKYDVTVRIPIGVGIKGHIIGKAGATISKIRTETKANVEITNGARNSGDVVIVRGTADAVEKATEFVQKIVADQASRAEVDVARRAATAQASAVSREVASFSAGPARLDDVVVDGEPAGVTIGVGAGYVPGFAPGQKPAKGKKASVPVTVALTSTAAPSYYASFSSAPVEDSWKPVGKKGKKDEDVLSTTDGASVNGSAIPGAGPSKKKKRNKNNSALTAVAVEDVIVAPVVAAATEVQIRASSPVKASTPVRASSPVRVASPVKVQSPSKPAIVTREVPLQLTVVSEKIADPTYPPFVSEAVPVVFTSETLLDDGWTVINKRGGNSVSTVIAADANGTSGEAARKKKKNKSKKKKAGVNAAFTGVAEKGDEDEDDADE</sequence>
<feature type="compositionally biased region" description="Polar residues" evidence="3">
    <location>
        <begin position="1450"/>
        <end position="1460"/>
    </location>
</feature>
<feature type="domain" description="K Homology" evidence="4">
    <location>
        <begin position="178"/>
        <end position="258"/>
    </location>
</feature>
<dbReference type="CDD" id="cd22408">
    <property type="entry name" value="KH-I_Vigilin_rpt4"/>
    <property type="match status" value="1"/>
</dbReference>
<evidence type="ECO:0000313" key="5">
    <source>
        <dbReference type="EMBL" id="KAJ3131666.1"/>
    </source>
</evidence>
<proteinExistence type="predicted"/>
<feature type="compositionally biased region" description="Basic residues" evidence="3">
    <location>
        <begin position="1608"/>
        <end position="1620"/>
    </location>
</feature>
<feature type="domain" description="K Homology" evidence="4">
    <location>
        <begin position="499"/>
        <end position="577"/>
    </location>
</feature>
<dbReference type="InterPro" id="IPR004088">
    <property type="entry name" value="KH_dom_type_1"/>
</dbReference>
<comment type="caution">
    <text evidence="5">The sequence shown here is derived from an EMBL/GenBank/DDBJ whole genome shotgun (WGS) entry which is preliminary data.</text>
</comment>
<dbReference type="PANTHER" id="PTHR10627">
    <property type="entry name" value="SCP160"/>
    <property type="match status" value="1"/>
</dbReference>
<dbReference type="GO" id="GO:0003729">
    <property type="term" value="F:mRNA binding"/>
    <property type="evidence" value="ECO:0007669"/>
    <property type="project" value="TreeGrafter"/>
</dbReference>
<feature type="domain" description="K Homology" evidence="4">
    <location>
        <begin position="346"/>
        <end position="414"/>
    </location>
</feature>
<dbReference type="Gene3D" id="3.30.1370.10">
    <property type="entry name" value="K Homology domain, type 1"/>
    <property type="match status" value="8"/>
</dbReference>
<feature type="domain" description="K Homology" evidence="4">
    <location>
        <begin position="416"/>
        <end position="494"/>
    </location>
</feature>
<feature type="domain" description="K Homology" evidence="4">
    <location>
        <begin position="1109"/>
        <end position="1180"/>
    </location>
</feature>
<evidence type="ECO:0000256" key="2">
    <source>
        <dbReference type="PROSITE-ProRule" id="PRU00117"/>
    </source>
</evidence>
<dbReference type="InterPro" id="IPR004087">
    <property type="entry name" value="KH_dom"/>
</dbReference>
<feature type="domain" description="K Homology" evidence="4">
    <location>
        <begin position="262"/>
        <end position="341"/>
    </location>
</feature>
<keyword evidence="1" id="KW-0677">Repeat</keyword>
<dbReference type="EMBL" id="JADGJH010000284">
    <property type="protein sequence ID" value="KAJ3131666.1"/>
    <property type="molecule type" value="Genomic_DNA"/>
</dbReference>
<feature type="region of interest" description="Disordered" evidence="3">
    <location>
        <begin position="1434"/>
        <end position="1476"/>
    </location>
</feature>
<feature type="domain" description="K Homology" evidence="4">
    <location>
        <begin position="935"/>
        <end position="1007"/>
    </location>
</feature>
<feature type="domain" description="K Homology" evidence="4">
    <location>
        <begin position="606"/>
        <end position="692"/>
    </location>
</feature>
<dbReference type="SMART" id="SM00322">
    <property type="entry name" value="KH"/>
    <property type="match status" value="11"/>
</dbReference>
<feature type="region of interest" description="Disordered" evidence="3">
    <location>
        <begin position="1601"/>
        <end position="1621"/>
    </location>
</feature>
<evidence type="ECO:0000313" key="6">
    <source>
        <dbReference type="Proteomes" id="UP001211907"/>
    </source>
</evidence>
<dbReference type="Gene3D" id="3.30.310.210">
    <property type="match status" value="1"/>
</dbReference>
<evidence type="ECO:0000256" key="3">
    <source>
        <dbReference type="SAM" id="MobiDB-lite"/>
    </source>
</evidence>
<evidence type="ECO:0000256" key="1">
    <source>
        <dbReference type="ARBA" id="ARBA00022737"/>
    </source>
</evidence>
<feature type="domain" description="K Homology" evidence="4">
    <location>
        <begin position="1011"/>
        <end position="1089"/>
    </location>
</feature>
<dbReference type="GO" id="GO:0005737">
    <property type="term" value="C:cytoplasm"/>
    <property type="evidence" value="ECO:0007669"/>
    <property type="project" value="TreeGrafter"/>
</dbReference>
<protein>
    <recommendedName>
        <fullName evidence="4">K Homology domain-containing protein</fullName>
    </recommendedName>
</protein>
<keyword evidence="2" id="KW-0694">RNA-binding</keyword>
<evidence type="ECO:0000259" key="4">
    <source>
        <dbReference type="SMART" id="SM00322"/>
    </source>
</evidence>
<dbReference type="CDD" id="cd22407">
    <property type="entry name" value="KH-I_Vigilin_rpt3"/>
    <property type="match status" value="1"/>
</dbReference>
<dbReference type="PROSITE" id="PS50084">
    <property type="entry name" value="KH_TYPE_1"/>
    <property type="match status" value="9"/>
</dbReference>
<name>A0AAD5T5D3_9FUNG</name>
<feature type="domain" description="K Homology" evidence="4">
    <location>
        <begin position="1266"/>
        <end position="1335"/>
    </location>
</feature>
<dbReference type="PANTHER" id="PTHR10627:SF31">
    <property type="entry name" value="DODECA-SATELLITE-BINDING PROTEIN 1, ISOFORM A"/>
    <property type="match status" value="1"/>
</dbReference>
<keyword evidence="6" id="KW-1185">Reference proteome</keyword>
<dbReference type="Proteomes" id="UP001211907">
    <property type="component" value="Unassembled WGS sequence"/>
</dbReference>
<dbReference type="Pfam" id="PF00013">
    <property type="entry name" value="KH_1"/>
    <property type="match status" value="9"/>
</dbReference>
<reference evidence="5" key="1">
    <citation type="submission" date="2020-05" db="EMBL/GenBank/DDBJ databases">
        <title>Phylogenomic resolution of chytrid fungi.</title>
        <authorList>
            <person name="Stajich J.E."/>
            <person name="Amses K."/>
            <person name="Simmons R."/>
            <person name="Seto K."/>
            <person name="Myers J."/>
            <person name="Bonds A."/>
            <person name="Quandt C.A."/>
            <person name="Barry K."/>
            <person name="Liu P."/>
            <person name="Grigoriev I."/>
            <person name="Longcore J.E."/>
            <person name="James T.Y."/>
        </authorList>
    </citation>
    <scope>NUCLEOTIDE SEQUENCE</scope>
    <source>
        <strain evidence="5">JEL0513</strain>
    </source>
</reference>
<gene>
    <name evidence="5" type="ORF">HK100_006108</name>
</gene>
<feature type="domain" description="K Homology" evidence="4">
    <location>
        <begin position="817"/>
        <end position="930"/>
    </location>
</feature>
<accession>A0AAD5T5D3</accession>
<dbReference type="SUPFAM" id="SSF54791">
    <property type="entry name" value="Eukaryotic type KH-domain (KH-domain type I)"/>
    <property type="match status" value="10"/>
</dbReference>
<dbReference type="InterPro" id="IPR036612">
    <property type="entry name" value="KH_dom_type_1_sf"/>
</dbReference>